<evidence type="ECO:0000256" key="1">
    <source>
        <dbReference type="ARBA" id="ARBA00000024"/>
    </source>
</evidence>
<comment type="caution">
    <text evidence="17">The sequence shown here is derived from an EMBL/GenBank/DDBJ whole genome shotgun (WGS) entry which is preliminary data.</text>
</comment>
<evidence type="ECO:0000256" key="15">
    <source>
        <dbReference type="HAMAP-Rule" id="MF_01019"/>
    </source>
</evidence>
<dbReference type="NCBIfam" id="TIGR03188">
    <property type="entry name" value="histidine_hisI"/>
    <property type="match status" value="1"/>
</dbReference>
<dbReference type="InterPro" id="IPR023019">
    <property type="entry name" value="His_synth_HisIE"/>
</dbReference>
<keyword evidence="13 15" id="KW-0368">Histidine biosynthesis</keyword>
<evidence type="ECO:0000256" key="9">
    <source>
        <dbReference type="ARBA" id="ARBA00022605"/>
    </source>
</evidence>
<reference evidence="17 18" key="1">
    <citation type="submission" date="2020-05" db="EMBL/GenBank/DDBJ databases">
        <title>Whole genome sequencing and identification of novel metabolites from Paenibacillus alvei strain JR949.</title>
        <authorList>
            <person name="Rajendhran J."/>
            <person name="Sree Pranav P."/>
            <person name="Mahalakshmi B."/>
            <person name="Karthikeyan R."/>
        </authorList>
    </citation>
    <scope>NUCLEOTIDE SEQUENCE [LARGE SCALE GENOMIC DNA]</scope>
    <source>
        <strain evidence="17 18">JR949</strain>
    </source>
</reference>
<keyword evidence="12 15" id="KW-0067">ATP-binding</keyword>
<evidence type="ECO:0000313" key="18">
    <source>
        <dbReference type="Proteomes" id="UP000552038"/>
    </source>
</evidence>
<dbReference type="RefSeq" id="WP_163979410.1">
    <property type="nucleotide sequence ID" value="NZ_JABFOR010000023.1"/>
</dbReference>
<dbReference type="PANTHER" id="PTHR42945:SF9">
    <property type="entry name" value="HISTIDINE BIOSYNTHESIS BIFUNCTIONAL PROTEIN HISIE"/>
    <property type="match status" value="1"/>
</dbReference>
<comment type="catalytic activity">
    <reaction evidence="1 15">
        <text>1-(5-phospho-beta-D-ribosyl)-5'-AMP + H2O = 1-(5-phospho-beta-D-ribosyl)-5-[(5-phospho-beta-D-ribosylamino)methylideneamino]imidazole-4-carboxamide</text>
        <dbReference type="Rhea" id="RHEA:20049"/>
        <dbReference type="ChEBI" id="CHEBI:15377"/>
        <dbReference type="ChEBI" id="CHEBI:58435"/>
        <dbReference type="ChEBI" id="CHEBI:59457"/>
        <dbReference type="EC" id="3.5.4.19"/>
    </reaction>
</comment>
<dbReference type="GO" id="GO:0004636">
    <property type="term" value="F:phosphoribosyl-ATP diphosphatase activity"/>
    <property type="evidence" value="ECO:0007669"/>
    <property type="project" value="UniProtKB-UniRule"/>
</dbReference>
<evidence type="ECO:0000256" key="6">
    <source>
        <dbReference type="ARBA" id="ARBA00007731"/>
    </source>
</evidence>
<dbReference type="NCBIfam" id="NF000768">
    <property type="entry name" value="PRK00051.1"/>
    <property type="match status" value="1"/>
</dbReference>
<dbReference type="FunFam" id="3.10.20.810:FF:000001">
    <property type="entry name" value="Histidine biosynthesis bifunctional protein HisIE"/>
    <property type="match status" value="1"/>
</dbReference>
<dbReference type="Pfam" id="PF01502">
    <property type="entry name" value="PRA-CH"/>
    <property type="match status" value="1"/>
</dbReference>
<dbReference type="Proteomes" id="UP000552038">
    <property type="component" value="Unassembled WGS sequence"/>
</dbReference>
<dbReference type="InterPro" id="IPR008179">
    <property type="entry name" value="HisE"/>
</dbReference>
<comment type="similarity">
    <text evidence="7 15">In the N-terminal section; belongs to the PRA-CH family.</text>
</comment>
<proteinExistence type="inferred from homology"/>
<comment type="pathway">
    <text evidence="4 15">Amino-acid biosynthesis; L-histidine biosynthesis; L-histidine from 5-phospho-alpha-D-ribose 1-diphosphate: step 3/9.</text>
</comment>
<dbReference type="AlphaFoldDB" id="A0AAP6ZYC0"/>
<dbReference type="Gene3D" id="1.10.287.1080">
    <property type="entry name" value="MazG-like"/>
    <property type="match status" value="1"/>
</dbReference>
<dbReference type="InterPro" id="IPR038019">
    <property type="entry name" value="PRib_AMP_CycHydrolase_sf"/>
</dbReference>
<feature type="region of interest" description="Phosphoribosyl-ATP pyrophosphohydrolase" evidence="15">
    <location>
        <begin position="133"/>
        <end position="236"/>
    </location>
</feature>
<dbReference type="GO" id="GO:0000105">
    <property type="term" value="P:L-histidine biosynthetic process"/>
    <property type="evidence" value="ECO:0007669"/>
    <property type="project" value="UniProtKB-UniRule"/>
</dbReference>
<dbReference type="FunFam" id="1.10.287.1080:FF:000002">
    <property type="entry name" value="Histidine biosynthesis bifunctional protein HisIE"/>
    <property type="match status" value="1"/>
</dbReference>
<keyword evidence="9 15" id="KW-0028">Amino-acid biosynthesis</keyword>
<evidence type="ECO:0000259" key="16">
    <source>
        <dbReference type="Pfam" id="PF01502"/>
    </source>
</evidence>
<evidence type="ECO:0000256" key="11">
    <source>
        <dbReference type="ARBA" id="ARBA00022801"/>
    </source>
</evidence>
<evidence type="ECO:0000313" key="17">
    <source>
        <dbReference type="EMBL" id="NOJ72255.1"/>
    </source>
</evidence>
<keyword evidence="14 15" id="KW-0511">Multifunctional enzyme</keyword>
<dbReference type="CDD" id="cd11534">
    <property type="entry name" value="NTP-PPase_HisIE_like"/>
    <property type="match status" value="1"/>
</dbReference>
<dbReference type="EC" id="3.5.4.19" evidence="15"/>
<dbReference type="SUPFAM" id="SSF101386">
    <property type="entry name" value="all-alpha NTP pyrophosphatases"/>
    <property type="match status" value="1"/>
</dbReference>
<comment type="subcellular location">
    <subcellularLocation>
        <location evidence="3 15">Cytoplasm</location>
    </subcellularLocation>
</comment>
<dbReference type="Pfam" id="PF01503">
    <property type="entry name" value="PRA-PH"/>
    <property type="match status" value="1"/>
</dbReference>
<dbReference type="Gene3D" id="3.10.20.810">
    <property type="entry name" value="Phosphoribosyl-AMP cyclohydrolase"/>
    <property type="match status" value="1"/>
</dbReference>
<dbReference type="EC" id="3.6.1.31" evidence="15"/>
<feature type="region of interest" description="Phosphoribosyl-AMP cyclohydrolase" evidence="15">
    <location>
        <begin position="1"/>
        <end position="132"/>
    </location>
</feature>
<evidence type="ECO:0000256" key="4">
    <source>
        <dbReference type="ARBA" id="ARBA00005169"/>
    </source>
</evidence>
<dbReference type="HAMAP" id="MF_01019">
    <property type="entry name" value="HisIE"/>
    <property type="match status" value="1"/>
</dbReference>
<comment type="catalytic activity">
    <reaction evidence="2 15">
        <text>1-(5-phospho-beta-D-ribosyl)-ATP + H2O = 1-(5-phospho-beta-D-ribosyl)-5'-AMP + diphosphate + H(+)</text>
        <dbReference type="Rhea" id="RHEA:22828"/>
        <dbReference type="ChEBI" id="CHEBI:15377"/>
        <dbReference type="ChEBI" id="CHEBI:15378"/>
        <dbReference type="ChEBI" id="CHEBI:33019"/>
        <dbReference type="ChEBI" id="CHEBI:59457"/>
        <dbReference type="ChEBI" id="CHEBI:73183"/>
        <dbReference type="EC" id="3.6.1.31"/>
    </reaction>
</comment>
<evidence type="ECO:0000256" key="2">
    <source>
        <dbReference type="ARBA" id="ARBA00001460"/>
    </source>
</evidence>
<dbReference type="SUPFAM" id="SSF141734">
    <property type="entry name" value="HisI-like"/>
    <property type="match status" value="1"/>
</dbReference>
<evidence type="ECO:0000256" key="3">
    <source>
        <dbReference type="ARBA" id="ARBA00004496"/>
    </source>
</evidence>
<evidence type="ECO:0000256" key="13">
    <source>
        <dbReference type="ARBA" id="ARBA00023102"/>
    </source>
</evidence>
<dbReference type="NCBIfam" id="NF002747">
    <property type="entry name" value="PRK02759.1"/>
    <property type="match status" value="1"/>
</dbReference>
<evidence type="ECO:0000256" key="12">
    <source>
        <dbReference type="ARBA" id="ARBA00022840"/>
    </source>
</evidence>
<keyword evidence="8 15" id="KW-0963">Cytoplasm</keyword>
<accession>A0AAP6ZYC0</accession>
<evidence type="ECO:0000256" key="10">
    <source>
        <dbReference type="ARBA" id="ARBA00022741"/>
    </source>
</evidence>
<evidence type="ECO:0000256" key="14">
    <source>
        <dbReference type="ARBA" id="ARBA00023268"/>
    </source>
</evidence>
<name>A0AAP6ZYC0_PAEAL</name>
<dbReference type="GO" id="GO:0004635">
    <property type="term" value="F:phosphoribosyl-AMP cyclohydrolase activity"/>
    <property type="evidence" value="ECO:0007669"/>
    <property type="project" value="UniProtKB-UniRule"/>
</dbReference>
<protein>
    <recommendedName>
        <fullName evidence="15">Histidine biosynthesis bifunctional protein HisIE</fullName>
    </recommendedName>
    <domain>
        <recommendedName>
            <fullName evidence="15">Phosphoribosyl-AMP cyclohydrolase</fullName>
            <shortName evidence="15">PRA-CH</shortName>
            <ecNumber evidence="15">3.5.4.19</ecNumber>
        </recommendedName>
    </domain>
    <domain>
        <recommendedName>
            <fullName evidence="15">Phosphoribosyl-ATP pyrophosphatase</fullName>
            <shortName evidence="15">PRA-PH</shortName>
            <ecNumber evidence="15">3.6.1.31</ecNumber>
        </recommendedName>
    </domain>
</protein>
<dbReference type="GO" id="GO:0005737">
    <property type="term" value="C:cytoplasm"/>
    <property type="evidence" value="ECO:0007669"/>
    <property type="project" value="UniProtKB-SubCell"/>
</dbReference>
<keyword evidence="10 15" id="KW-0547">Nucleotide-binding</keyword>
<dbReference type="EMBL" id="JABFOR010000023">
    <property type="protein sequence ID" value="NOJ72255.1"/>
    <property type="molecule type" value="Genomic_DNA"/>
</dbReference>
<evidence type="ECO:0000256" key="5">
    <source>
        <dbReference type="ARBA" id="ARBA00005204"/>
    </source>
</evidence>
<evidence type="ECO:0000256" key="7">
    <source>
        <dbReference type="ARBA" id="ARBA00008299"/>
    </source>
</evidence>
<gene>
    <name evidence="15" type="primary">hisI</name>
    <name evidence="15" type="synonym">hisIE</name>
    <name evidence="17" type="ORF">HMI46_17030</name>
</gene>
<comment type="pathway">
    <text evidence="5 15">Amino-acid biosynthesis; L-histidine biosynthesis; L-histidine from 5-phospho-alpha-D-ribose 1-diphosphate: step 2/9.</text>
</comment>
<feature type="domain" description="Phosphoribosyl-AMP cyclohydrolase" evidence="16">
    <location>
        <begin position="39"/>
        <end position="110"/>
    </location>
</feature>
<dbReference type="HAMAP" id="MF_01020">
    <property type="entry name" value="HisE"/>
    <property type="match status" value="1"/>
</dbReference>
<dbReference type="GO" id="GO:0005524">
    <property type="term" value="F:ATP binding"/>
    <property type="evidence" value="ECO:0007669"/>
    <property type="project" value="UniProtKB-KW"/>
</dbReference>
<dbReference type="NCBIfam" id="NF001611">
    <property type="entry name" value="PRK00400.1-3"/>
    <property type="match status" value="1"/>
</dbReference>
<organism evidence="17 18">
    <name type="scientific">Paenibacillus alvei</name>
    <name type="common">Bacillus alvei</name>
    <dbReference type="NCBI Taxonomy" id="44250"/>
    <lineage>
        <taxon>Bacteria</taxon>
        <taxon>Bacillati</taxon>
        <taxon>Bacillota</taxon>
        <taxon>Bacilli</taxon>
        <taxon>Bacillales</taxon>
        <taxon>Paenibacillaceae</taxon>
        <taxon>Paenibacillus</taxon>
    </lineage>
</organism>
<dbReference type="InterPro" id="IPR021130">
    <property type="entry name" value="PRib-ATP_PPHydrolase-like"/>
</dbReference>
<keyword evidence="11 15" id="KW-0378">Hydrolase</keyword>
<comment type="similarity">
    <text evidence="6 15">In the C-terminal section; belongs to the PRA-PH family.</text>
</comment>
<dbReference type="PANTHER" id="PTHR42945">
    <property type="entry name" value="HISTIDINE BIOSYNTHESIS BIFUNCTIONAL PROTEIN"/>
    <property type="match status" value="1"/>
</dbReference>
<dbReference type="InterPro" id="IPR002496">
    <property type="entry name" value="PRib_AMP_CycHydrolase_dom"/>
</dbReference>
<sequence>MTQQVMAAGERLANLIRWNDCGLVPTVVQDSVTKDVLTVAYMNRESLLLSCKTGETIFWSRSRQELWHKGATSGNTQQIVSMSVDCDQDTLLVQVRPKGPACHTGSRTCFDNAQKITAVPEADETAPAGVSVLSALENLLAQRQLERPEGSYTTYLFEKGLDKILKKIGEEATEVVIAAKSGDKTEMVGEIGDLLFHVLVLLRERDIALADVLSELEIRHSGPRRDTYNEQGKVKS</sequence>
<evidence type="ECO:0000256" key="8">
    <source>
        <dbReference type="ARBA" id="ARBA00022490"/>
    </source>
</evidence>